<dbReference type="NCBIfam" id="TIGR00571">
    <property type="entry name" value="dam"/>
    <property type="match status" value="1"/>
</dbReference>
<comment type="similarity">
    <text evidence="1 8">Belongs to the N(4)/N(6)-methyltransferase family.</text>
</comment>
<dbReference type="GO" id="GO:0043565">
    <property type="term" value="F:sequence-specific DNA binding"/>
    <property type="evidence" value="ECO:0007669"/>
    <property type="project" value="TreeGrafter"/>
</dbReference>
<dbReference type="PROSITE" id="PS00092">
    <property type="entry name" value="N6_MTASE"/>
    <property type="match status" value="1"/>
</dbReference>
<evidence type="ECO:0000256" key="4">
    <source>
        <dbReference type="ARBA" id="ARBA00022679"/>
    </source>
</evidence>
<keyword evidence="3 8" id="KW-0489">Methyltransferase</keyword>
<keyword evidence="4 8" id="KW-0808">Transferase</keyword>
<sequence>MHPKQLQFPFAPKEGKRAKPFLKWAGGKGQLLGQIGQRLPAGLWEGGLTKYAEPFIGGGAVFFQIANHFNVREFYISDMNEDLVLAYRTIKEQVKLLIDSLEEIERRYIVLDSEGRRQFYYETRELFNHERSPGRGAAVEDHTAHVARLIFLNRTCFNGLYRVNSQGEFNVPHGNYRNPGICDAANLRSVSHSLQNTEIRFGDFTSCRSFVDENTFVYMDPPYRPISKTANFNSFYMSPFDDGEQRRLALFYQELGNAGAKLMLSNSDPQNENPHDSFFHDLYAGFSIHKVSASRRINSNGAKRGPITELLIANY</sequence>
<comment type="caution">
    <text evidence="9">The sequence shown here is derived from an EMBL/GenBank/DDBJ whole genome shotgun (WGS) entry which is preliminary data.</text>
</comment>
<dbReference type="InterPro" id="IPR012263">
    <property type="entry name" value="M_m6A_EcoRV"/>
</dbReference>
<dbReference type="GO" id="GO:1904047">
    <property type="term" value="F:S-adenosyl-L-methionine binding"/>
    <property type="evidence" value="ECO:0007669"/>
    <property type="project" value="TreeGrafter"/>
</dbReference>
<evidence type="ECO:0000313" key="9">
    <source>
        <dbReference type="EMBL" id="MXY96088.1"/>
    </source>
</evidence>
<evidence type="ECO:0000256" key="2">
    <source>
        <dbReference type="ARBA" id="ARBA00011900"/>
    </source>
</evidence>
<feature type="binding site" evidence="7">
    <location>
        <position position="24"/>
    </location>
    <ligand>
        <name>S-adenosyl-L-methionine</name>
        <dbReference type="ChEBI" id="CHEBI:59789"/>
    </ligand>
</feature>
<dbReference type="PANTHER" id="PTHR30481:SF3">
    <property type="entry name" value="DNA ADENINE METHYLASE"/>
    <property type="match status" value="1"/>
</dbReference>
<dbReference type="InterPro" id="IPR002052">
    <property type="entry name" value="DNA_methylase_N6_adenine_CS"/>
</dbReference>
<evidence type="ECO:0000256" key="6">
    <source>
        <dbReference type="ARBA" id="ARBA00047942"/>
    </source>
</evidence>
<gene>
    <name evidence="9" type="ORF">F4Y42_21820</name>
</gene>
<dbReference type="PANTHER" id="PTHR30481">
    <property type="entry name" value="DNA ADENINE METHYLASE"/>
    <property type="match status" value="1"/>
</dbReference>
<dbReference type="AlphaFoldDB" id="A0A6B0Z352"/>
<dbReference type="Gene3D" id="1.10.1020.10">
    <property type="entry name" value="Adenine-specific Methyltransferase, Domain 2"/>
    <property type="match status" value="1"/>
</dbReference>
<organism evidence="9">
    <name type="scientific">Caldilineaceae bacterium SB0664_bin_27</name>
    <dbReference type="NCBI Taxonomy" id="2605260"/>
    <lineage>
        <taxon>Bacteria</taxon>
        <taxon>Bacillati</taxon>
        <taxon>Chloroflexota</taxon>
        <taxon>Caldilineae</taxon>
        <taxon>Caldilineales</taxon>
        <taxon>Caldilineaceae</taxon>
    </lineage>
</organism>
<feature type="binding site" evidence="7">
    <location>
        <position position="78"/>
    </location>
    <ligand>
        <name>S-adenosyl-L-methionine</name>
        <dbReference type="ChEBI" id="CHEBI:59789"/>
    </ligand>
</feature>
<evidence type="ECO:0000256" key="3">
    <source>
        <dbReference type="ARBA" id="ARBA00022603"/>
    </source>
</evidence>
<dbReference type="GO" id="GO:0009307">
    <property type="term" value="P:DNA restriction-modification system"/>
    <property type="evidence" value="ECO:0007669"/>
    <property type="project" value="InterPro"/>
</dbReference>
<dbReference type="Gene3D" id="3.40.50.150">
    <property type="entry name" value="Vaccinia Virus protein VP39"/>
    <property type="match status" value="1"/>
</dbReference>
<keyword evidence="5 8" id="KW-0949">S-adenosyl-L-methionine</keyword>
<dbReference type="GO" id="GO:0032259">
    <property type="term" value="P:methylation"/>
    <property type="evidence" value="ECO:0007669"/>
    <property type="project" value="UniProtKB-KW"/>
</dbReference>
<name>A0A6B0Z352_9CHLR</name>
<feature type="binding site" evidence="7">
    <location>
        <position position="28"/>
    </location>
    <ligand>
        <name>S-adenosyl-L-methionine</name>
        <dbReference type="ChEBI" id="CHEBI:59789"/>
    </ligand>
</feature>
<dbReference type="PIRSF" id="PIRSF000398">
    <property type="entry name" value="M_m6A_EcoRV"/>
    <property type="match status" value="1"/>
</dbReference>
<dbReference type="EMBL" id="VXRG01000185">
    <property type="protein sequence ID" value="MXY96088.1"/>
    <property type="molecule type" value="Genomic_DNA"/>
</dbReference>
<accession>A0A6B0Z352</accession>
<reference evidence="9" key="1">
    <citation type="submission" date="2019-09" db="EMBL/GenBank/DDBJ databases">
        <title>Characterisation of the sponge microbiome using genome-centric metagenomics.</title>
        <authorList>
            <person name="Engelberts J.P."/>
            <person name="Robbins S.J."/>
            <person name="De Goeij J.M."/>
            <person name="Aranda M."/>
            <person name="Bell S.C."/>
            <person name="Webster N.S."/>
        </authorList>
    </citation>
    <scope>NUCLEOTIDE SEQUENCE</scope>
    <source>
        <strain evidence="9">SB0664_bin_27</strain>
    </source>
</reference>
<feature type="binding site" evidence="7">
    <location>
        <position position="220"/>
    </location>
    <ligand>
        <name>S-adenosyl-L-methionine</name>
        <dbReference type="ChEBI" id="CHEBI:59789"/>
    </ligand>
</feature>
<dbReference type="SUPFAM" id="SSF53335">
    <property type="entry name" value="S-adenosyl-L-methionine-dependent methyltransferases"/>
    <property type="match status" value="1"/>
</dbReference>
<protein>
    <recommendedName>
        <fullName evidence="2 8">Site-specific DNA-methyltransferase (adenine-specific)</fullName>
        <ecNumber evidence="2 8">2.1.1.72</ecNumber>
    </recommendedName>
</protein>
<dbReference type="Pfam" id="PF02086">
    <property type="entry name" value="MethyltransfD12"/>
    <property type="match status" value="1"/>
</dbReference>
<dbReference type="InterPro" id="IPR012327">
    <property type="entry name" value="MeTrfase_D12"/>
</dbReference>
<dbReference type="GO" id="GO:0006298">
    <property type="term" value="P:mismatch repair"/>
    <property type="evidence" value="ECO:0007669"/>
    <property type="project" value="TreeGrafter"/>
</dbReference>
<dbReference type="PRINTS" id="PR00505">
    <property type="entry name" value="D12N6MTFRASE"/>
</dbReference>
<evidence type="ECO:0000256" key="7">
    <source>
        <dbReference type="PIRSR" id="PIRSR000398-1"/>
    </source>
</evidence>
<dbReference type="EC" id="2.1.1.72" evidence="2 8"/>
<evidence type="ECO:0000256" key="1">
    <source>
        <dbReference type="ARBA" id="ARBA00006594"/>
    </source>
</evidence>
<evidence type="ECO:0000256" key="5">
    <source>
        <dbReference type="ARBA" id="ARBA00022691"/>
    </source>
</evidence>
<dbReference type="GO" id="GO:0009007">
    <property type="term" value="F:site-specific DNA-methyltransferase (adenine-specific) activity"/>
    <property type="evidence" value="ECO:0007669"/>
    <property type="project" value="UniProtKB-UniRule"/>
</dbReference>
<proteinExistence type="inferred from homology"/>
<dbReference type="InterPro" id="IPR029063">
    <property type="entry name" value="SAM-dependent_MTases_sf"/>
</dbReference>
<dbReference type="InterPro" id="IPR023095">
    <property type="entry name" value="Ade_MeTrfase_dom_2"/>
</dbReference>
<evidence type="ECO:0000256" key="8">
    <source>
        <dbReference type="RuleBase" id="RU361257"/>
    </source>
</evidence>
<comment type="catalytic activity">
    <reaction evidence="6 8">
        <text>a 2'-deoxyadenosine in DNA + S-adenosyl-L-methionine = an N(6)-methyl-2'-deoxyadenosine in DNA + S-adenosyl-L-homocysteine + H(+)</text>
        <dbReference type="Rhea" id="RHEA:15197"/>
        <dbReference type="Rhea" id="RHEA-COMP:12418"/>
        <dbReference type="Rhea" id="RHEA-COMP:12419"/>
        <dbReference type="ChEBI" id="CHEBI:15378"/>
        <dbReference type="ChEBI" id="CHEBI:57856"/>
        <dbReference type="ChEBI" id="CHEBI:59789"/>
        <dbReference type="ChEBI" id="CHEBI:90615"/>
        <dbReference type="ChEBI" id="CHEBI:90616"/>
        <dbReference type="EC" id="2.1.1.72"/>
    </reaction>
</comment>